<dbReference type="AlphaFoldDB" id="A0A1J4J761"/>
<evidence type="ECO:0000256" key="1">
    <source>
        <dbReference type="SAM" id="Coils"/>
    </source>
</evidence>
<dbReference type="GeneID" id="94831004"/>
<feature type="coiled-coil region" evidence="1">
    <location>
        <begin position="109"/>
        <end position="241"/>
    </location>
</feature>
<dbReference type="RefSeq" id="XP_068346422.1">
    <property type="nucleotide sequence ID" value="XM_068496300.1"/>
</dbReference>
<reference evidence="2" key="1">
    <citation type="submission" date="2016-10" db="EMBL/GenBank/DDBJ databases">
        <authorList>
            <person name="Benchimol M."/>
            <person name="Almeida L.G."/>
            <person name="Vasconcelos A.T."/>
            <person name="Perreira-Neves A."/>
            <person name="Rosa I.A."/>
            <person name="Tasca T."/>
            <person name="Bogo M.R."/>
            <person name="de Souza W."/>
        </authorList>
    </citation>
    <scope>NUCLEOTIDE SEQUENCE [LARGE SCALE GENOMIC DNA]</scope>
    <source>
        <strain evidence="2">K</strain>
    </source>
</reference>
<proteinExistence type="predicted"/>
<dbReference type="OrthoDB" id="10572533at2759"/>
<sequence length="254" mass="29127">MSNQVDLSRLINSDRYQKVLEEVSSTIDRTVSSNPFSEPLLVASIGDSEALQLLEKEIQQNQNQFNDLYQIYQEIIEDTLYSQLELIPLEAKRDEMWQNLANSAFARLIERYNTTAREEAATIARYREELANPVQSTQSLQNAVYDITEQNKKLNSNVKNLELQLKRTSAELEQERSKRVDEISDTDPELIAGRAIESQISEVNDEITRASAERDQVAAECDQIKEEIEKLTEELVSLDKRSVATLRSKTRGRK</sequence>
<name>A0A1J4J761_9EUKA</name>
<dbReference type="VEuPathDB" id="TrichDB:TRFO_11900"/>
<dbReference type="Proteomes" id="UP000179807">
    <property type="component" value="Unassembled WGS sequence"/>
</dbReference>
<evidence type="ECO:0000313" key="3">
    <source>
        <dbReference type="Proteomes" id="UP000179807"/>
    </source>
</evidence>
<keyword evidence="1" id="KW-0175">Coiled coil</keyword>
<accession>A0A1J4J761</accession>
<dbReference type="EMBL" id="MLAK01001415">
    <property type="protein sequence ID" value="OHS93285.1"/>
    <property type="molecule type" value="Genomic_DNA"/>
</dbReference>
<dbReference type="Gene3D" id="1.10.287.1490">
    <property type="match status" value="1"/>
</dbReference>
<organism evidence="2 3">
    <name type="scientific">Tritrichomonas foetus</name>
    <dbReference type="NCBI Taxonomy" id="1144522"/>
    <lineage>
        <taxon>Eukaryota</taxon>
        <taxon>Metamonada</taxon>
        <taxon>Parabasalia</taxon>
        <taxon>Tritrichomonadida</taxon>
        <taxon>Tritrichomonadidae</taxon>
        <taxon>Tritrichomonas</taxon>
    </lineage>
</organism>
<gene>
    <name evidence="2" type="ORF">TRFO_11900</name>
</gene>
<evidence type="ECO:0000313" key="2">
    <source>
        <dbReference type="EMBL" id="OHS93285.1"/>
    </source>
</evidence>
<protein>
    <submittedName>
        <fullName evidence="2">Uncharacterized protein</fullName>
    </submittedName>
</protein>
<keyword evidence="3" id="KW-1185">Reference proteome</keyword>
<comment type="caution">
    <text evidence="2">The sequence shown here is derived from an EMBL/GenBank/DDBJ whole genome shotgun (WGS) entry which is preliminary data.</text>
</comment>